<comment type="pathway">
    <text evidence="2">Glycolipid biosynthesis; glycosylphosphatidylinositol-anchor biosynthesis.</text>
</comment>
<evidence type="ECO:0000256" key="10">
    <source>
        <dbReference type="ARBA" id="ARBA00038466"/>
    </source>
</evidence>
<dbReference type="GO" id="GO:0000026">
    <property type="term" value="F:alpha-1,2-mannosyltransferase activity"/>
    <property type="evidence" value="ECO:0007669"/>
    <property type="project" value="TreeGrafter"/>
</dbReference>
<evidence type="ECO:0000256" key="3">
    <source>
        <dbReference type="ARBA" id="ARBA00022502"/>
    </source>
</evidence>
<comment type="similarity">
    <text evidence="10">Belongs to the glycosyltransferase 22 family. PIGZ subfamily.</text>
</comment>
<evidence type="ECO:0000313" key="13">
    <source>
        <dbReference type="EMBL" id="TGZ84722.1"/>
    </source>
</evidence>
<dbReference type="Pfam" id="PF03901">
    <property type="entry name" value="Glyco_transf_22"/>
    <property type="match status" value="1"/>
</dbReference>
<dbReference type="OrthoDB" id="10066429at2759"/>
<dbReference type="PANTHER" id="PTHR22760">
    <property type="entry name" value="GLYCOSYLTRANSFERASE"/>
    <property type="match status" value="1"/>
</dbReference>
<keyword evidence="3" id="KW-0337">GPI-anchor biosynthesis</keyword>
<dbReference type="AlphaFoldDB" id="A0A4S2N5Y7"/>
<dbReference type="STRING" id="341454.A0A4S2N5Y7"/>
<dbReference type="EC" id="2.4.1.-" evidence="11"/>
<keyword evidence="6 11" id="KW-0812">Transmembrane</keyword>
<dbReference type="EMBL" id="ML220112">
    <property type="protein sequence ID" value="TGZ84722.1"/>
    <property type="molecule type" value="Genomic_DNA"/>
</dbReference>
<keyword evidence="8 11" id="KW-1133">Transmembrane helix</keyword>
<feature type="transmembrane region" description="Helical" evidence="11">
    <location>
        <begin position="171"/>
        <end position="193"/>
    </location>
</feature>
<dbReference type="GO" id="GO:0006506">
    <property type="term" value="P:GPI anchor biosynthetic process"/>
    <property type="evidence" value="ECO:0007669"/>
    <property type="project" value="UniProtKB-KW"/>
</dbReference>
<evidence type="ECO:0000256" key="6">
    <source>
        <dbReference type="ARBA" id="ARBA00022692"/>
    </source>
</evidence>
<dbReference type="FunCoup" id="A0A4S2N5Y7">
    <property type="interactions" value="56"/>
</dbReference>
<keyword evidence="7 11" id="KW-0256">Endoplasmic reticulum</keyword>
<feature type="transmembrane region" description="Helical" evidence="11">
    <location>
        <begin position="90"/>
        <end position="109"/>
    </location>
</feature>
<proteinExistence type="inferred from homology"/>
<dbReference type="InParanoid" id="A0A4S2N5Y7"/>
<keyword evidence="9 11" id="KW-0472">Membrane</keyword>
<evidence type="ECO:0000256" key="11">
    <source>
        <dbReference type="RuleBase" id="RU363075"/>
    </source>
</evidence>
<reference evidence="13 14" key="1">
    <citation type="submission" date="2019-04" db="EMBL/GenBank/DDBJ databases">
        <title>Comparative genomics and transcriptomics to analyze fruiting body development in filamentous ascomycetes.</title>
        <authorList>
            <consortium name="DOE Joint Genome Institute"/>
            <person name="Lutkenhaus R."/>
            <person name="Traeger S."/>
            <person name="Breuer J."/>
            <person name="Kuo A."/>
            <person name="Lipzen A."/>
            <person name="Pangilinan J."/>
            <person name="Dilworth D."/>
            <person name="Sandor L."/>
            <person name="Poggeler S."/>
            <person name="Barry K."/>
            <person name="Grigoriev I.V."/>
            <person name="Nowrousian M."/>
        </authorList>
    </citation>
    <scope>NUCLEOTIDE SEQUENCE [LARGE SCALE GENOMIC DNA]</scope>
    <source>
        <strain evidence="13 14">CBS 389.68</strain>
    </source>
</reference>
<dbReference type="GO" id="GO:0005789">
    <property type="term" value="C:endoplasmic reticulum membrane"/>
    <property type="evidence" value="ECO:0007669"/>
    <property type="project" value="UniProtKB-SubCell"/>
</dbReference>
<evidence type="ECO:0000256" key="5">
    <source>
        <dbReference type="ARBA" id="ARBA00022679"/>
    </source>
</evidence>
<gene>
    <name evidence="13" type="ORF">EX30DRAFT_337203</name>
</gene>
<keyword evidence="14" id="KW-1185">Reference proteome</keyword>
<accession>A0A4S2N5Y7</accession>
<organism evidence="13 14">
    <name type="scientific">Ascodesmis nigricans</name>
    <dbReference type="NCBI Taxonomy" id="341454"/>
    <lineage>
        <taxon>Eukaryota</taxon>
        <taxon>Fungi</taxon>
        <taxon>Dikarya</taxon>
        <taxon>Ascomycota</taxon>
        <taxon>Pezizomycotina</taxon>
        <taxon>Pezizomycetes</taxon>
        <taxon>Pezizales</taxon>
        <taxon>Ascodesmidaceae</taxon>
        <taxon>Ascodesmis</taxon>
    </lineage>
</organism>
<feature type="transmembrane region" description="Helical" evidence="11">
    <location>
        <begin position="348"/>
        <end position="368"/>
    </location>
</feature>
<keyword evidence="4 11" id="KW-0328">Glycosyltransferase</keyword>
<feature type="transmembrane region" description="Helical" evidence="11">
    <location>
        <begin position="59"/>
        <end position="78"/>
    </location>
</feature>
<evidence type="ECO:0000256" key="1">
    <source>
        <dbReference type="ARBA" id="ARBA00004477"/>
    </source>
</evidence>
<evidence type="ECO:0000256" key="12">
    <source>
        <dbReference type="SAM" id="SignalP"/>
    </source>
</evidence>
<sequence>MGWRRQYIILLAIRLYFALQPSYIHPDEHFQGPEVIAGEIFNWPTLQTWEFTSEKPIRSFFPLWFIYGIPMQVLDWIMPGTAPPRPIVTFYVLRILAFLASFMLEDWALQDLASSPRSRKRNLLFLASSYVTWTYQTHTLSNATETITLLGALVLIERITKSRANAFMPSFLFGLIAVFGIFNRITFPCYLLLPAMKLVPHFIRRPWSLVTILLSASITTIYAIYLDTLFYNPSADFKGVFLLRDTAPVITPLNNILYNTRTSNLAQHGLHPRYTHFLVNLPQLLGPAFVSILLSPSKRLLTSTPFLSAVSGVTILSFMPHQEARFLIPAIPLLLTVTPLPRTGLSKNLWLSAWVGFNAIFGVFMGMYHQAGIVPAQNWLATNTNATQIVFWKTYPPPSWLLGERNLQTNLTDLMGTPVNELMAALDDVADCGEEQEVAEGDGTLGKGEAYLVVPVSAVKLDPLVDNPSLSWRLEEMHTFKKHLNMDDLDIPEEGVIGTWRRVVGRRGLRIWRVKKRRCDV</sequence>
<evidence type="ECO:0000313" key="14">
    <source>
        <dbReference type="Proteomes" id="UP000298138"/>
    </source>
</evidence>
<evidence type="ECO:0000256" key="4">
    <source>
        <dbReference type="ARBA" id="ARBA00022676"/>
    </source>
</evidence>
<keyword evidence="12" id="KW-0732">Signal</keyword>
<evidence type="ECO:0000256" key="7">
    <source>
        <dbReference type="ARBA" id="ARBA00022824"/>
    </source>
</evidence>
<feature type="chain" id="PRO_5020633585" description="Mannosyltransferase" evidence="12">
    <location>
        <begin position="19"/>
        <end position="521"/>
    </location>
</feature>
<feature type="transmembrane region" description="Helical" evidence="11">
    <location>
        <begin position="205"/>
        <end position="225"/>
    </location>
</feature>
<comment type="subcellular location">
    <subcellularLocation>
        <location evidence="1 11">Endoplasmic reticulum membrane</location>
        <topology evidence="1 11">Multi-pass membrane protein</topology>
    </subcellularLocation>
</comment>
<evidence type="ECO:0000256" key="2">
    <source>
        <dbReference type="ARBA" id="ARBA00004687"/>
    </source>
</evidence>
<dbReference type="Proteomes" id="UP000298138">
    <property type="component" value="Unassembled WGS sequence"/>
</dbReference>
<evidence type="ECO:0000256" key="8">
    <source>
        <dbReference type="ARBA" id="ARBA00022989"/>
    </source>
</evidence>
<protein>
    <recommendedName>
        <fullName evidence="11">Mannosyltransferase</fullName>
        <ecNumber evidence="11">2.4.1.-</ecNumber>
    </recommendedName>
</protein>
<dbReference type="PANTHER" id="PTHR22760:SF3">
    <property type="entry name" value="GPI MANNOSYLTRANSFERASE 4"/>
    <property type="match status" value="1"/>
</dbReference>
<name>A0A4S2N5Y7_9PEZI</name>
<feature type="signal peptide" evidence="12">
    <location>
        <begin position="1"/>
        <end position="18"/>
    </location>
</feature>
<evidence type="ECO:0000256" key="9">
    <source>
        <dbReference type="ARBA" id="ARBA00023136"/>
    </source>
</evidence>
<keyword evidence="5" id="KW-0808">Transferase</keyword>
<dbReference type="InterPro" id="IPR005599">
    <property type="entry name" value="GPI_mannosylTrfase"/>
</dbReference>